<dbReference type="InterPro" id="IPR051813">
    <property type="entry name" value="HepT_RNase_toxin"/>
</dbReference>
<dbReference type="PANTHER" id="PTHR34139:SF1">
    <property type="entry name" value="RNASE MJ1380-RELATED"/>
    <property type="match status" value="1"/>
</dbReference>
<comment type="similarity">
    <text evidence="6">Belongs to the HepT RNase toxin family.</text>
</comment>
<dbReference type="GO" id="GO:0004540">
    <property type="term" value="F:RNA nuclease activity"/>
    <property type="evidence" value="ECO:0007669"/>
    <property type="project" value="InterPro"/>
</dbReference>
<dbReference type="Gene3D" id="1.20.120.580">
    <property type="entry name" value="bsu32300-like"/>
    <property type="match status" value="1"/>
</dbReference>
<protein>
    <submittedName>
        <fullName evidence="7">Uncharacterized protein with HEPN domain</fullName>
    </submittedName>
</protein>
<dbReference type="RefSeq" id="WP_104411931.1">
    <property type="nucleotide sequence ID" value="NZ_PTIW01000006.1"/>
</dbReference>
<keyword evidence="3" id="KW-0540">Nuclease</keyword>
<name>A0AB37A024_9BACT</name>
<dbReference type="AlphaFoldDB" id="A0AB37A024"/>
<evidence type="ECO:0000256" key="2">
    <source>
        <dbReference type="ARBA" id="ARBA00022649"/>
    </source>
</evidence>
<organism evidence="7 8">
    <name type="scientific">Malaciobacter marinus</name>
    <dbReference type="NCBI Taxonomy" id="505249"/>
    <lineage>
        <taxon>Bacteria</taxon>
        <taxon>Pseudomonadati</taxon>
        <taxon>Campylobacterota</taxon>
        <taxon>Epsilonproteobacteria</taxon>
        <taxon>Campylobacterales</taxon>
        <taxon>Arcobacteraceae</taxon>
        <taxon>Malaciobacter</taxon>
    </lineage>
</organism>
<gene>
    <name evidence="7" type="ORF">B0F89_10615</name>
</gene>
<sequence length="112" mass="13227">MSKIKLSLLTILESIEKIENYTKDFSTADDFYHDEKSFDATMMQFVVIGEMISKFDEDFKQKYSHIPWQKVKDFRNIVAHNYFGIDADEIWDIIKNKIKPLKSEIEALISIL</sequence>
<dbReference type="PANTHER" id="PTHR34139">
    <property type="entry name" value="UPF0331 PROTEIN MJ0127"/>
    <property type="match status" value="1"/>
</dbReference>
<accession>A0AB37A024</accession>
<dbReference type="Pfam" id="PF01934">
    <property type="entry name" value="HepT-like"/>
    <property type="match status" value="1"/>
</dbReference>
<keyword evidence="5" id="KW-0378">Hydrolase</keyword>
<evidence type="ECO:0000256" key="5">
    <source>
        <dbReference type="ARBA" id="ARBA00022801"/>
    </source>
</evidence>
<dbReference type="EMBL" id="PTIW01000006">
    <property type="protein sequence ID" value="PPK61921.1"/>
    <property type="molecule type" value="Genomic_DNA"/>
</dbReference>
<comment type="caution">
    <text evidence="7">The sequence shown here is derived from an EMBL/GenBank/DDBJ whole genome shotgun (WGS) entry which is preliminary data.</text>
</comment>
<evidence type="ECO:0000313" key="7">
    <source>
        <dbReference type="EMBL" id="PPK61921.1"/>
    </source>
</evidence>
<keyword evidence="1" id="KW-0597">Phosphoprotein</keyword>
<keyword evidence="2" id="KW-1277">Toxin-antitoxin system</keyword>
<dbReference type="InterPro" id="IPR008201">
    <property type="entry name" value="HepT-like"/>
</dbReference>
<evidence type="ECO:0000256" key="6">
    <source>
        <dbReference type="ARBA" id="ARBA00024207"/>
    </source>
</evidence>
<dbReference type="GO" id="GO:0016787">
    <property type="term" value="F:hydrolase activity"/>
    <property type="evidence" value="ECO:0007669"/>
    <property type="project" value="UniProtKB-KW"/>
</dbReference>
<evidence type="ECO:0000256" key="1">
    <source>
        <dbReference type="ARBA" id="ARBA00022553"/>
    </source>
</evidence>
<evidence type="ECO:0000256" key="4">
    <source>
        <dbReference type="ARBA" id="ARBA00022741"/>
    </source>
</evidence>
<dbReference type="InterPro" id="IPR037038">
    <property type="entry name" value="HepT-like_sf"/>
</dbReference>
<dbReference type="GO" id="GO:0000166">
    <property type="term" value="F:nucleotide binding"/>
    <property type="evidence" value="ECO:0007669"/>
    <property type="project" value="UniProtKB-KW"/>
</dbReference>
<keyword evidence="4" id="KW-0547">Nucleotide-binding</keyword>
<reference evidence="7 8" key="1">
    <citation type="submission" date="2018-02" db="EMBL/GenBank/DDBJ databases">
        <title>Subsurface microbial communities from deep shales in Ohio and West Virginia, USA.</title>
        <authorList>
            <person name="Wrighton K."/>
        </authorList>
    </citation>
    <scope>NUCLEOTIDE SEQUENCE [LARGE SCALE GENOMIC DNA]</scope>
    <source>
        <strain evidence="7 8">MARC-MIP3H16</strain>
    </source>
</reference>
<dbReference type="GO" id="GO:0110001">
    <property type="term" value="C:toxin-antitoxin complex"/>
    <property type="evidence" value="ECO:0007669"/>
    <property type="project" value="InterPro"/>
</dbReference>
<evidence type="ECO:0000256" key="3">
    <source>
        <dbReference type="ARBA" id="ARBA00022722"/>
    </source>
</evidence>
<dbReference type="Proteomes" id="UP000239861">
    <property type="component" value="Unassembled WGS sequence"/>
</dbReference>
<evidence type="ECO:0000313" key="8">
    <source>
        <dbReference type="Proteomes" id="UP000239861"/>
    </source>
</evidence>
<proteinExistence type="inferred from homology"/>